<gene>
    <name evidence="1" type="ORF">GKP14_00670</name>
</gene>
<reference evidence="2" key="1">
    <citation type="submission" date="2019-11" db="EMBL/GenBank/DDBJ databases">
        <authorList>
            <person name="Ren C."/>
            <person name="Wang H."/>
            <person name="Xu Y."/>
        </authorList>
    </citation>
    <scope>NUCLEOTIDE SEQUENCE [LARGE SCALE GENOMIC DNA]</scope>
    <source>
        <strain evidence="2">JNU-WLY1368</strain>
    </source>
</reference>
<dbReference type="EMBL" id="CP046161">
    <property type="protein sequence ID" value="QKO29668.1"/>
    <property type="molecule type" value="Genomic_DNA"/>
</dbReference>
<dbReference type="Proteomes" id="UP000509623">
    <property type="component" value="Chromosome"/>
</dbReference>
<keyword evidence="2" id="KW-1185">Reference proteome</keyword>
<organism evidence="1 2">
    <name type="scientific">Caproicibacterium lactatifermentans</name>
    <dbReference type="NCBI Taxonomy" id="2666138"/>
    <lineage>
        <taxon>Bacteria</taxon>
        <taxon>Bacillati</taxon>
        <taxon>Bacillota</taxon>
        <taxon>Clostridia</taxon>
        <taxon>Eubacteriales</taxon>
        <taxon>Oscillospiraceae</taxon>
        <taxon>Caproicibacterium</taxon>
    </lineage>
</organism>
<sequence length="52" mass="5930">MTPLPQEQLDLEMAAYFDSLPPRVQDFLLRSDVEISTPGELQMVAEHLENTL</sequence>
<protein>
    <submittedName>
        <fullName evidence="1">Uncharacterized protein</fullName>
    </submittedName>
</protein>
<evidence type="ECO:0000313" key="1">
    <source>
        <dbReference type="EMBL" id="QKO29668.1"/>
    </source>
</evidence>
<evidence type="ECO:0000313" key="2">
    <source>
        <dbReference type="Proteomes" id="UP000509623"/>
    </source>
</evidence>
<name>A0ABX6PTW0_9FIRM</name>
<dbReference type="RefSeq" id="WP_174402984.1">
    <property type="nucleotide sequence ID" value="NZ_CP046161.1"/>
</dbReference>
<accession>A0ABX6PTW0</accession>
<proteinExistence type="predicted"/>